<dbReference type="AlphaFoldDB" id="A0A418XJH7"/>
<proteinExistence type="predicted"/>
<keyword evidence="3" id="KW-1185">Reference proteome</keyword>
<dbReference type="Proteomes" id="UP000284021">
    <property type="component" value="Unassembled WGS sequence"/>
</dbReference>
<evidence type="ECO:0000313" key="3">
    <source>
        <dbReference type="Proteomes" id="UP000284021"/>
    </source>
</evidence>
<protein>
    <submittedName>
        <fullName evidence="2">Uncharacterized protein</fullName>
    </submittedName>
</protein>
<sequence>MAKLGARVQRSRTEQELNMTNHRLFFLWKPAAGGGMLDAKRRSFQQAFVGAGGRREEELPTDGFQPLSNCDIRHNPG</sequence>
<accession>A0A418XJH7</accession>
<comment type="caution">
    <text evidence="2">The sequence shown here is derived from an EMBL/GenBank/DDBJ whole genome shotgun (WGS) entry which is preliminary data.</text>
</comment>
<organism evidence="2 3">
    <name type="scientific">Pseudomonas cavernicola</name>
    <dbReference type="NCBI Taxonomy" id="2320866"/>
    <lineage>
        <taxon>Bacteria</taxon>
        <taxon>Pseudomonadati</taxon>
        <taxon>Pseudomonadota</taxon>
        <taxon>Gammaproteobacteria</taxon>
        <taxon>Pseudomonadales</taxon>
        <taxon>Pseudomonadaceae</taxon>
        <taxon>Pseudomonas</taxon>
    </lineage>
</organism>
<dbReference type="EMBL" id="QYUR01000002">
    <property type="protein sequence ID" value="RJG12629.1"/>
    <property type="molecule type" value="Genomic_DNA"/>
</dbReference>
<reference evidence="2 3" key="1">
    <citation type="submission" date="2018-09" db="EMBL/GenBank/DDBJ databases">
        <authorList>
            <person name="Zhu H."/>
        </authorList>
    </citation>
    <scope>NUCLEOTIDE SEQUENCE [LARGE SCALE GENOMIC DNA]</scope>
    <source>
        <strain evidence="2 3">K1S02-6</strain>
    </source>
</reference>
<evidence type="ECO:0000313" key="2">
    <source>
        <dbReference type="EMBL" id="RJG12629.1"/>
    </source>
</evidence>
<evidence type="ECO:0000256" key="1">
    <source>
        <dbReference type="SAM" id="MobiDB-lite"/>
    </source>
</evidence>
<gene>
    <name evidence="2" type="ORF">D3879_04920</name>
</gene>
<feature type="region of interest" description="Disordered" evidence="1">
    <location>
        <begin position="52"/>
        <end position="77"/>
    </location>
</feature>
<name>A0A418XJH7_9PSED</name>